<evidence type="ECO:0000313" key="1">
    <source>
        <dbReference type="EMBL" id="PWR01165.1"/>
    </source>
</evidence>
<dbReference type="AlphaFoldDB" id="A0A2V2L7Q0"/>
<reference evidence="1 2" key="1">
    <citation type="submission" date="2018-05" db="EMBL/GenBank/DDBJ databases">
        <title>Rhodobacteraceae gen. nov., sp. nov. isolated from sea water.</title>
        <authorList>
            <person name="Ren Y."/>
        </authorList>
    </citation>
    <scope>NUCLEOTIDE SEQUENCE [LARGE SCALE GENOMIC DNA]</scope>
    <source>
        <strain evidence="1 2">TG-679</strain>
    </source>
</reference>
<comment type="caution">
    <text evidence="1">The sequence shown here is derived from an EMBL/GenBank/DDBJ whole genome shotgun (WGS) entry which is preliminary data.</text>
</comment>
<evidence type="ECO:0000313" key="2">
    <source>
        <dbReference type="Proteomes" id="UP000245680"/>
    </source>
</evidence>
<dbReference type="RefSeq" id="WP_109813149.1">
    <property type="nucleotide sequence ID" value="NZ_QGKU01000060.1"/>
</dbReference>
<accession>A0A2V2L7Q0</accession>
<sequence>MAQKTFSFDGASTLSDISNLRDALQAGTSGVPQLDLSDAVPQVVVFALAQLLIAAQQCGKLTAADIEAASAATPQLGAMFALTGLTGTAQSAAA</sequence>
<organism evidence="1 2">
    <name type="scientific">Meridianimarinicoccus roseus</name>
    <dbReference type="NCBI Taxonomy" id="2072018"/>
    <lineage>
        <taxon>Bacteria</taxon>
        <taxon>Pseudomonadati</taxon>
        <taxon>Pseudomonadota</taxon>
        <taxon>Alphaproteobacteria</taxon>
        <taxon>Rhodobacterales</taxon>
        <taxon>Paracoccaceae</taxon>
        <taxon>Meridianimarinicoccus</taxon>
    </lineage>
</organism>
<dbReference type="EMBL" id="QGKU01000060">
    <property type="protein sequence ID" value="PWR01165.1"/>
    <property type="molecule type" value="Genomic_DNA"/>
</dbReference>
<gene>
    <name evidence="1" type="ORF">DKT77_18585</name>
</gene>
<dbReference type="Proteomes" id="UP000245680">
    <property type="component" value="Unassembled WGS sequence"/>
</dbReference>
<proteinExistence type="predicted"/>
<protein>
    <recommendedName>
        <fullName evidence="3">STAS domain-containing protein</fullName>
    </recommendedName>
</protein>
<evidence type="ECO:0008006" key="3">
    <source>
        <dbReference type="Google" id="ProtNLM"/>
    </source>
</evidence>
<name>A0A2V2L7Q0_9RHOB</name>
<keyword evidence="2" id="KW-1185">Reference proteome</keyword>